<accession>A0AAV9SB83</accession>
<sequence length="75" mass="8405">MRSSCGWRKWTKLQTGTKEQGSSATQTLTDAPTTEPRQYLTKPNLQEIQSPNVFLIMETDKAVTLLPVLSETALH</sequence>
<feature type="compositionally biased region" description="Polar residues" evidence="1">
    <location>
        <begin position="12"/>
        <end position="40"/>
    </location>
</feature>
<reference evidence="2 3" key="1">
    <citation type="submission" date="2021-06" db="EMBL/GenBank/DDBJ databases">
        <authorList>
            <person name="Palmer J.M."/>
        </authorList>
    </citation>
    <scope>NUCLEOTIDE SEQUENCE [LARGE SCALE GENOMIC DNA]</scope>
    <source>
        <strain evidence="2 3">MEX-2019</strain>
        <tissue evidence="2">Muscle</tissue>
    </source>
</reference>
<evidence type="ECO:0000313" key="3">
    <source>
        <dbReference type="Proteomes" id="UP001311232"/>
    </source>
</evidence>
<dbReference type="AlphaFoldDB" id="A0AAV9SB83"/>
<dbReference type="Proteomes" id="UP001311232">
    <property type="component" value="Unassembled WGS sequence"/>
</dbReference>
<dbReference type="EMBL" id="JAHHUM010000642">
    <property type="protein sequence ID" value="KAK5618092.1"/>
    <property type="molecule type" value="Genomic_DNA"/>
</dbReference>
<proteinExistence type="predicted"/>
<evidence type="ECO:0000313" key="2">
    <source>
        <dbReference type="EMBL" id="KAK5618092.1"/>
    </source>
</evidence>
<gene>
    <name evidence="2" type="ORF">CRENBAI_022533</name>
</gene>
<organism evidence="2 3">
    <name type="scientific">Crenichthys baileyi</name>
    <name type="common">White River springfish</name>
    <dbReference type="NCBI Taxonomy" id="28760"/>
    <lineage>
        <taxon>Eukaryota</taxon>
        <taxon>Metazoa</taxon>
        <taxon>Chordata</taxon>
        <taxon>Craniata</taxon>
        <taxon>Vertebrata</taxon>
        <taxon>Euteleostomi</taxon>
        <taxon>Actinopterygii</taxon>
        <taxon>Neopterygii</taxon>
        <taxon>Teleostei</taxon>
        <taxon>Neoteleostei</taxon>
        <taxon>Acanthomorphata</taxon>
        <taxon>Ovalentaria</taxon>
        <taxon>Atherinomorphae</taxon>
        <taxon>Cyprinodontiformes</taxon>
        <taxon>Goodeidae</taxon>
        <taxon>Crenichthys</taxon>
    </lineage>
</organism>
<feature type="region of interest" description="Disordered" evidence="1">
    <location>
        <begin position="1"/>
        <end position="40"/>
    </location>
</feature>
<keyword evidence="3" id="KW-1185">Reference proteome</keyword>
<comment type="caution">
    <text evidence="2">The sequence shown here is derived from an EMBL/GenBank/DDBJ whole genome shotgun (WGS) entry which is preliminary data.</text>
</comment>
<protein>
    <submittedName>
        <fullName evidence="2">Uncharacterized protein</fullName>
    </submittedName>
</protein>
<evidence type="ECO:0000256" key="1">
    <source>
        <dbReference type="SAM" id="MobiDB-lite"/>
    </source>
</evidence>
<name>A0AAV9SB83_9TELE</name>